<feature type="transmembrane region" description="Helical" evidence="1">
    <location>
        <begin position="68"/>
        <end position="87"/>
    </location>
</feature>
<dbReference type="EMBL" id="LT629802">
    <property type="protein sequence ID" value="SDV02751.1"/>
    <property type="molecule type" value="Genomic_DNA"/>
</dbReference>
<dbReference type="PANTHER" id="PTHR38775">
    <property type="entry name" value="INNER MEMBRANE PROTEIN-RELATED"/>
    <property type="match status" value="1"/>
</dbReference>
<keyword evidence="3" id="KW-1185">Reference proteome</keyword>
<dbReference type="RefSeq" id="WP_084377109.1">
    <property type="nucleotide sequence ID" value="NZ_LS483433.1"/>
</dbReference>
<sequence length="97" mass="10940">MKVFWGLGKFLTLLFWVVVIVNLVRPLINPFHLLVNLSGSLLLLTHLLVLLLFNANLKHRAHPWRDRLQILLVGMFHVQSLSAAAAVDDANKDANHA</sequence>
<name>A0A1H2NC52_9PSED</name>
<organism evidence="2 3">
    <name type="scientific">Pseudomonas mucidolens</name>
    <dbReference type="NCBI Taxonomy" id="46679"/>
    <lineage>
        <taxon>Bacteria</taxon>
        <taxon>Pseudomonadati</taxon>
        <taxon>Pseudomonadota</taxon>
        <taxon>Gammaproteobacteria</taxon>
        <taxon>Pseudomonadales</taxon>
        <taxon>Pseudomonadaceae</taxon>
        <taxon>Pseudomonas</taxon>
    </lineage>
</organism>
<reference evidence="3" key="1">
    <citation type="submission" date="2016-10" db="EMBL/GenBank/DDBJ databases">
        <authorList>
            <person name="Varghese N."/>
            <person name="Submissions S."/>
        </authorList>
    </citation>
    <scope>NUCLEOTIDE SEQUENCE [LARGE SCALE GENOMIC DNA]</scope>
    <source>
        <strain evidence="3">LMG 2223</strain>
    </source>
</reference>
<dbReference type="InterPro" id="IPR009525">
    <property type="entry name" value="DUF1145"/>
</dbReference>
<evidence type="ECO:0000313" key="3">
    <source>
        <dbReference type="Proteomes" id="UP000198600"/>
    </source>
</evidence>
<keyword evidence="1" id="KW-1133">Transmembrane helix</keyword>
<dbReference type="STRING" id="46679.SAMN05216202_3376"/>
<feature type="transmembrane region" description="Helical" evidence="1">
    <location>
        <begin position="36"/>
        <end position="56"/>
    </location>
</feature>
<accession>A0A1H2NC52</accession>
<proteinExistence type="predicted"/>
<evidence type="ECO:0000313" key="2">
    <source>
        <dbReference type="EMBL" id="SDV02751.1"/>
    </source>
</evidence>
<keyword evidence="1" id="KW-0812">Transmembrane</keyword>
<gene>
    <name evidence="2" type="ORF">SAMN05216202_3376</name>
</gene>
<dbReference type="PANTHER" id="PTHR38775:SF1">
    <property type="entry name" value="INNER MEMBRANE PROTEIN"/>
    <property type="match status" value="1"/>
</dbReference>
<keyword evidence="1" id="KW-0472">Membrane</keyword>
<dbReference type="Pfam" id="PF06611">
    <property type="entry name" value="DUF1145"/>
    <property type="match status" value="1"/>
</dbReference>
<protein>
    <submittedName>
        <fullName evidence="2">Putative membrane protein</fullName>
    </submittedName>
</protein>
<evidence type="ECO:0000256" key="1">
    <source>
        <dbReference type="SAM" id="Phobius"/>
    </source>
</evidence>
<dbReference type="AlphaFoldDB" id="A0A1H2NC52"/>
<dbReference type="OrthoDB" id="7032679at2"/>
<dbReference type="Proteomes" id="UP000198600">
    <property type="component" value="Chromosome I"/>
</dbReference>